<feature type="transmembrane region" description="Helical" evidence="7">
    <location>
        <begin position="121"/>
        <end position="143"/>
    </location>
</feature>
<feature type="transmembrane region" description="Helical" evidence="7">
    <location>
        <begin position="346"/>
        <end position="364"/>
    </location>
</feature>
<keyword evidence="3" id="KW-1003">Cell membrane</keyword>
<reference evidence="9 10" key="1">
    <citation type="journal article" date="2014" name="Proc. Natl. Acad. Sci. U.S.A.">
        <title>Molecular dissection of the evolution of carbapenem-resistant multilocus sequence type 258 Klebsiella pneumoniae.</title>
        <authorList>
            <person name="Deleo F.R."/>
            <person name="Chen L."/>
            <person name="Porcella S.F."/>
            <person name="Martens C.A."/>
            <person name="Kobayashi S.D."/>
            <person name="Porter A.R."/>
            <person name="Chavda K.D."/>
            <person name="Jacobs M.R."/>
            <person name="Mathema B."/>
            <person name="Olsen R.J."/>
            <person name="Bonomo R.A."/>
            <person name="Musser J.M."/>
            <person name="Kreiswirth B.N."/>
        </authorList>
    </citation>
    <scope>NUCLEOTIDE SEQUENCE [LARGE SCALE GENOMIC DNA]</scope>
    <source>
        <strain evidence="9">30684/NJST258_2</strain>
    </source>
</reference>
<keyword evidence="6 7" id="KW-0472">Membrane</keyword>
<dbReference type="Gene3D" id="1.20.1250.20">
    <property type="entry name" value="MFS general substrate transporter like domains"/>
    <property type="match status" value="2"/>
</dbReference>
<dbReference type="HOGENOM" id="CLU_001265_0_0_6"/>
<feature type="transmembrane region" description="Helical" evidence="7">
    <location>
        <begin position="155"/>
        <end position="177"/>
    </location>
</feature>
<proteinExistence type="predicted"/>
<feature type="transmembrane region" description="Helical" evidence="7">
    <location>
        <begin position="96"/>
        <end position="115"/>
    </location>
</feature>
<protein>
    <submittedName>
        <fullName evidence="9">Transporter, MFS superfamily protein</fullName>
    </submittedName>
</protein>
<feature type="domain" description="Major facilitator superfamily (MFS) profile" evidence="8">
    <location>
        <begin position="31"/>
        <end position="434"/>
    </location>
</feature>
<dbReference type="EMBL" id="CP006918">
    <property type="protein sequence ID" value="AHM78445.1"/>
    <property type="molecule type" value="Genomic_DNA"/>
</dbReference>
<dbReference type="CDD" id="cd17319">
    <property type="entry name" value="MFS_ExuT_GudP_like"/>
    <property type="match status" value="1"/>
</dbReference>
<dbReference type="InterPro" id="IPR011701">
    <property type="entry name" value="MFS"/>
</dbReference>
<dbReference type="Proteomes" id="UP000019586">
    <property type="component" value="Chromosome"/>
</dbReference>
<keyword evidence="5 7" id="KW-1133">Transmembrane helix</keyword>
<dbReference type="InterPro" id="IPR036259">
    <property type="entry name" value="MFS_trans_sf"/>
</dbReference>
<sequence length="443" mass="47576">MRQAARRPAPEDIMMSNTLLESVVKKNRARLIPFMLALYVLAFLDRSNIGFAKETYQLDTGLSNEAYALGAGIFFVVYAFLGVPANLLMRKFGARRWIGCTTLLWGVLSAAMAWADTEAKFLLVRTLLGAAEAGFFPGMIYLTSQWFPQQNRASIMGLFYMGAPLALTLGSPLSGALLEMHGFMGHPGWFWMFVIEGLLAVAAGAFTFFWLDDSPQHARFLSAAEKQALISELAREEEKKIASRLSDALRNGRVWQLALIYLTIQVAVYGLIFFLPTQVAALLGTKVGFVASVVTAIPWVAALFGTWLIPRYSDRTGERRNIAALTLLAAAVGIAVSGLVAPVLAIIALCVAAVGVIAVQPVFWTMPTQLLSGTALAAGIGFVNLFGAIGGFLAPIVRVQAETLFASSAAGLLTLAGVAIVGVVIIFSLSLTRAVPQRGSVQH</sequence>
<feature type="transmembrane region" description="Helical" evidence="7">
    <location>
        <begin position="321"/>
        <end position="340"/>
    </location>
</feature>
<organism evidence="9 10">
    <name type="scientific">Klebsiella pneumoniae 30684/NJST258_2</name>
    <dbReference type="NCBI Taxonomy" id="1420013"/>
    <lineage>
        <taxon>Bacteria</taxon>
        <taxon>Pseudomonadati</taxon>
        <taxon>Pseudomonadota</taxon>
        <taxon>Gammaproteobacteria</taxon>
        <taxon>Enterobacterales</taxon>
        <taxon>Enterobacteriaceae</taxon>
        <taxon>Klebsiella/Raoultella group</taxon>
        <taxon>Klebsiella</taxon>
        <taxon>Klebsiella pneumoniae complex</taxon>
    </lineage>
</organism>
<feature type="transmembrane region" description="Helical" evidence="7">
    <location>
        <begin position="254"/>
        <end position="275"/>
    </location>
</feature>
<gene>
    <name evidence="9" type="ORF">KPNJ2_01665</name>
</gene>
<evidence type="ECO:0000256" key="5">
    <source>
        <dbReference type="ARBA" id="ARBA00022989"/>
    </source>
</evidence>
<dbReference type="GO" id="GO:0005886">
    <property type="term" value="C:plasma membrane"/>
    <property type="evidence" value="ECO:0007669"/>
    <property type="project" value="TreeGrafter"/>
</dbReference>
<evidence type="ECO:0000256" key="1">
    <source>
        <dbReference type="ARBA" id="ARBA00004141"/>
    </source>
</evidence>
<accession>W8UHB2</accession>
<dbReference type="AlphaFoldDB" id="W8UHB2"/>
<name>W8UHB2_KLEPN</name>
<dbReference type="KEGG" id="kps:KPNJ2_01665"/>
<evidence type="ECO:0000313" key="9">
    <source>
        <dbReference type="EMBL" id="AHM78445.1"/>
    </source>
</evidence>
<feature type="transmembrane region" description="Helical" evidence="7">
    <location>
        <begin position="189"/>
        <end position="211"/>
    </location>
</feature>
<dbReference type="InterPro" id="IPR020846">
    <property type="entry name" value="MFS_dom"/>
</dbReference>
<dbReference type="PANTHER" id="PTHR43791:SF30">
    <property type="entry name" value="INNER MEMBRANE TRANSPORT PROTEIN RHMT"/>
    <property type="match status" value="1"/>
</dbReference>
<dbReference type="SUPFAM" id="SSF103473">
    <property type="entry name" value="MFS general substrate transporter"/>
    <property type="match status" value="1"/>
</dbReference>
<dbReference type="PANTHER" id="PTHR43791">
    <property type="entry name" value="PERMEASE-RELATED"/>
    <property type="match status" value="1"/>
</dbReference>
<dbReference type="GO" id="GO:0022857">
    <property type="term" value="F:transmembrane transporter activity"/>
    <property type="evidence" value="ECO:0007669"/>
    <property type="project" value="InterPro"/>
</dbReference>
<comment type="subcellular location">
    <subcellularLocation>
        <location evidence="1">Membrane</location>
        <topology evidence="1">Multi-pass membrane protein</topology>
    </subcellularLocation>
</comment>
<feature type="transmembrane region" description="Helical" evidence="7">
    <location>
        <begin position="376"/>
        <end position="397"/>
    </location>
</feature>
<evidence type="ECO:0000256" key="2">
    <source>
        <dbReference type="ARBA" id="ARBA00022448"/>
    </source>
</evidence>
<evidence type="ECO:0000259" key="8">
    <source>
        <dbReference type="PROSITE" id="PS50850"/>
    </source>
</evidence>
<feature type="transmembrane region" description="Helical" evidence="7">
    <location>
        <begin position="287"/>
        <end position="309"/>
    </location>
</feature>
<keyword evidence="2" id="KW-0813">Transport</keyword>
<evidence type="ECO:0000256" key="6">
    <source>
        <dbReference type="ARBA" id="ARBA00023136"/>
    </source>
</evidence>
<dbReference type="PROSITE" id="PS50850">
    <property type="entry name" value="MFS"/>
    <property type="match status" value="1"/>
</dbReference>
<feature type="transmembrane region" description="Helical" evidence="7">
    <location>
        <begin position="409"/>
        <end position="431"/>
    </location>
</feature>
<dbReference type="Pfam" id="PF07690">
    <property type="entry name" value="MFS_1"/>
    <property type="match status" value="1"/>
</dbReference>
<keyword evidence="4 7" id="KW-0812">Transmembrane</keyword>
<dbReference type="PATRIC" id="fig|1420013.3.peg.1589"/>
<dbReference type="FunFam" id="1.20.1250.20:FF:000018">
    <property type="entry name" value="MFS transporter permease"/>
    <property type="match status" value="1"/>
</dbReference>
<evidence type="ECO:0000313" key="10">
    <source>
        <dbReference type="Proteomes" id="UP000019586"/>
    </source>
</evidence>
<feature type="transmembrane region" description="Helical" evidence="7">
    <location>
        <begin position="68"/>
        <end position="89"/>
    </location>
</feature>
<evidence type="ECO:0000256" key="4">
    <source>
        <dbReference type="ARBA" id="ARBA00022692"/>
    </source>
</evidence>
<evidence type="ECO:0000256" key="3">
    <source>
        <dbReference type="ARBA" id="ARBA00022475"/>
    </source>
</evidence>
<evidence type="ECO:0000256" key="7">
    <source>
        <dbReference type="SAM" id="Phobius"/>
    </source>
</evidence>